<dbReference type="OrthoDB" id="1937949at2759"/>
<gene>
    <name evidence="1" type="ORF">J437_LFUL001832</name>
</gene>
<reference evidence="1" key="2">
    <citation type="submission" date="2017-10" db="EMBL/GenBank/DDBJ databases">
        <title>Ladona fulva Genome sequencing and assembly.</title>
        <authorList>
            <person name="Murali S."/>
            <person name="Richards S."/>
            <person name="Bandaranaike D."/>
            <person name="Bellair M."/>
            <person name="Blankenburg K."/>
            <person name="Chao H."/>
            <person name="Dinh H."/>
            <person name="Doddapaneni H."/>
            <person name="Dugan-Rocha S."/>
            <person name="Elkadiri S."/>
            <person name="Gnanaolivu R."/>
            <person name="Hernandez B."/>
            <person name="Skinner E."/>
            <person name="Javaid M."/>
            <person name="Lee S."/>
            <person name="Li M."/>
            <person name="Ming W."/>
            <person name="Munidasa M."/>
            <person name="Muniz J."/>
            <person name="Nguyen L."/>
            <person name="Hughes D."/>
            <person name="Osuji N."/>
            <person name="Pu L.-L."/>
            <person name="Puazo M."/>
            <person name="Qu C."/>
            <person name="Quiroz J."/>
            <person name="Raj R."/>
            <person name="Weissenberger G."/>
            <person name="Xin Y."/>
            <person name="Zou X."/>
            <person name="Han Y."/>
            <person name="Worley K."/>
            <person name="Muzny D."/>
            <person name="Gibbs R."/>
        </authorList>
    </citation>
    <scope>NUCLEOTIDE SEQUENCE</scope>
    <source>
        <strain evidence="1">Sampled in the wild</strain>
    </source>
</reference>
<evidence type="ECO:0000313" key="2">
    <source>
        <dbReference type="Proteomes" id="UP000792457"/>
    </source>
</evidence>
<protein>
    <submittedName>
        <fullName evidence="1">Uncharacterized protein</fullName>
    </submittedName>
</protein>
<accession>A0A8K0NRS1</accession>
<keyword evidence="2" id="KW-1185">Reference proteome</keyword>
<dbReference type="AlphaFoldDB" id="A0A8K0NRS1"/>
<comment type="caution">
    <text evidence="1">The sequence shown here is derived from an EMBL/GenBank/DDBJ whole genome shotgun (WGS) entry which is preliminary data.</text>
</comment>
<evidence type="ECO:0000313" key="1">
    <source>
        <dbReference type="EMBL" id="KAG8222290.1"/>
    </source>
</evidence>
<sequence>MDGPDSSYSCLEIHICWKVEREARMEPPIHTEYFLSGGAMILIFMVDGARAVISFCIRSAIPGYMVVPPERTVLAYKSFLMSTSHFMIELVVNDSLSAIYLCHLLPVGLRVERCLRQQNRVFLRSHSKFIVEGVVPDLLHIIPVGNDSMLNWVFDSRPTIEGNTALGASSPANPALHIPDPLSTTSAATSSSHILVKCGLFWK</sequence>
<organism evidence="1 2">
    <name type="scientific">Ladona fulva</name>
    <name type="common">Scarce chaser dragonfly</name>
    <name type="synonym">Libellula fulva</name>
    <dbReference type="NCBI Taxonomy" id="123851"/>
    <lineage>
        <taxon>Eukaryota</taxon>
        <taxon>Metazoa</taxon>
        <taxon>Ecdysozoa</taxon>
        <taxon>Arthropoda</taxon>
        <taxon>Hexapoda</taxon>
        <taxon>Insecta</taxon>
        <taxon>Pterygota</taxon>
        <taxon>Palaeoptera</taxon>
        <taxon>Odonata</taxon>
        <taxon>Epiprocta</taxon>
        <taxon>Anisoptera</taxon>
        <taxon>Libelluloidea</taxon>
        <taxon>Libellulidae</taxon>
        <taxon>Ladona</taxon>
    </lineage>
</organism>
<proteinExistence type="predicted"/>
<reference evidence="1" key="1">
    <citation type="submission" date="2013-04" db="EMBL/GenBank/DDBJ databases">
        <authorList>
            <person name="Qu J."/>
            <person name="Murali S.C."/>
            <person name="Bandaranaike D."/>
            <person name="Bellair M."/>
            <person name="Blankenburg K."/>
            <person name="Chao H."/>
            <person name="Dinh H."/>
            <person name="Doddapaneni H."/>
            <person name="Downs B."/>
            <person name="Dugan-Rocha S."/>
            <person name="Elkadiri S."/>
            <person name="Gnanaolivu R.D."/>
            <person name="Hernandez B."/>
            <person name="Javaid M."/>
            <person name="Jayaseelan J.C."/>
            <person name="Lee S."/>
            <person name="Li M."/>
            <person name="Ming W."/>
            <person name="Munidasa M."/>
            <person name="Muniz J."/>
            <person name="Nguyen L."/>
            <person name="Ongeri F."/>
            <person name="Osuji N."/>
            <person name="Pu L.-L."/>
            <person name="Puazo M."/>
            <person name="Qu C."/>
            <person name="Quiroz J."/>
            <person name="Raj R."/>
            <person name="Weissenberger G."/>
            <person name="Xin Y."/>
            <person name="Zou X."/>
            <person name="Han Y."/>
            <person name="Richards S."/>
            <person name="Worley K."/>
            <person name="Muzny D."/>
            <person name="Gibbs R."/>
        </authorList>
    </citation>
    <scope>NUCLEOTIDE SEQUENCE</scope>
    <source>
        <strain evidence="1">Sampled in the wild</strain>
    </source>
</reference>
<name>A0A8K0NRS1_LADFU</name>
<dbReference type="EMBL" id="KZ308129">
    <property type="protein sequence ID" value="KAG8222290.1"/>
    <property type="molecule type" value="Genomic_DNA"/>
</dbReference>
<dbReference type="Proteomes" id="UP000792457">
    <property type="component" value="Unassembled WGS sequence"/>
</dbReference>